<reference evidence="1" key="1">
    <citation type="submission" date="2018-04" db="EMBL/GenBank/DDBJ databases">
        <title>Whole genome sequencing of Hypsizygus marmoreus.</title>
        <authorList>
            <person name="Choi I.-G."/>
            <person name="Min B."/>
            <person name="Kim J.-G."/>
            <person name="Kim S."/>
            <person name="Oh Y.-L."/>
            <person name="Kong W.-S."/>
            <person name="Park H."/>
            <person name="Jeong J."/>
            <person name="Song E.-S."/>
        </authorList>
    </citation>
    <scope>NUCLEOTIDE SEQUENCE [LARGE SCALE GENOMIC DNA]</scope>
    <source>
        <strain evidence="1">51987-8</strain>
    </source>
</reference>
<keyword evidence="2" id="KW-1185">Reference proteome</keyword>
<gene>
    <name evidence="1" type="ORF">Hypma_007460</name>
</gene>
<comment type="caution">
    <text evidence="1">The sequence shown here is derived from an EMBL/GenBank/DDBJ whole genome shotgun (WGS) entry which is preliminary data.</text>
</comment>
<evidence type="ECO:0000313" key="1">
    <source>
        <dbReference type="EMBL" id="RDB25301.1"/>
    </source>
</evidence>
<proteinExistence type="predicted"/>
<dbReference type="Proteomes" id="UP000076154">
    <property type="component" value="Unassembled WGS sequence"/>
</dbReference>
<sequence length="207" mass="22538">MARGSSTCCILPSLTVIDALTCSATNVLGDYRNSGFASAIGRCGESFIGVESELVDLRSNRAPNDSTIDRSTRRWCHSRQGCGTRPDILLFCAFAVYPTGARMAHSPPRCPSSVSASSDKAFWIRAGGVLELRCFPGVCPEIESSAARFRRTYHRYRCLCRSLDLKDGSVLSCKPSSFCAPASEIPATEWNGCHSQYANSFVSSQER</sequence>
<evidence type="ECO:0000313" key="2">
    <source>
        <dbReference type="Proteomes" id="UP000076154"/>
    </source>
</evidence>
<dbReference type="EMBL" id="LUEZ02000041">
    <property type="protein sequence ID" value="RDB25301.1"/>
    <property type="molecule type" value="Genomic_DNA"/>
</dbReference>
<dbReference type="AlphaFoldDB" id="A0A369JSM6"/>
<organism evidence="1 2">
    <name type="scientific">Hypsizygus marmoreus</name>
    <name type="common">White beech mushroom</name>
    <name type="synonym">Agaricus marmoreus</name>
    <dbReference type="NCBI Taxonomy" id="39966"/>
    <lineage>
        <taxon>Eukaryota</taxon>
        <taxon>Fungi</taxon>
        <taxon>Dikarya</taxon>
        <taxon>Basidiomycota</taxon>
        <taxon>Agaricomycotina</taxon>
        <taxon>Agaricomycetes</taxon>
        <taxon>Agaricomycetidae</taxon>
        <taxon>Agaricales</taxon>
        <taxon>Tricholomatineae</taxon>
        <taxon>Lyophyllaceae</taxon>
        <taxon>Hypsizygus</taxon>
    </lineage>
</organism>
<dbReference type="InParanoid" id="A0A369JSM6"/>
<name>A0A369JSM6_HYPMA</name>
<protein>
    <submittedName>
        <fullName evidence="1">Uncharacterized protein</fullName>
    </submittedName>
</protein>
<accession>A0A369JSM6</accession>